<name>A0A1M4PLI0_9FIRM</name>
<gene>
    <name evidence="1" type="ORF">CUESP1_0951</name>
</gene>
<proteinExistence type="predicted"/>
<keyword evidence="2" id="KW-1185">Reference proteome</keyword>
<evidence type="ECO:0000313" key="2">
    <source>
        <dbReference type="Proteomes" id="UP000245423"/>
    </source>
</evidence>
<dbReference type="Proteomes" id="UP000245423">
    <property type="component" value="Chromosome 1"/>
</dbReference>
<organism evidence="1 2">
    <name type="scientific">[Clostridium] ultunense Esp</name>
    <dbReference type="NCBI Taxonomy" id="1288971"/>
    <lineage>
        <taxon>Bacteria</taxon>
        <taxon>Bacillati</taxon>
        <taxon>Bacillota</taxon>
        <taxon>Tissierellia</taxon>
        <taxon>Tissierellales</taxon>
        <taxon>Tepidimicrobiaceae</taxon>
        <taxon>Schnuerera</taxon>
    </lineage>
</organism>
<dbReference type="EMBL" id="LT669839">
    <property type="protein sequence ID" value="SHD76327.1"/>
    <property type="molecule type" value="Genomic_DNA"/>
</dbReference>
<dbReference type="RefSeq" id="WP_109840495.1">
    <property type="nucleotide sequence ID" value="NZ_LT669839.1"/>
</dbReference>
<sequence length="273" mass="30808">MKLRFVKVNPVENMTLFVLDPVPREEQMNVANKLMKYSNIHGEQVGFIEREGSYIRLQMMGGEFCGNASRSLAAWMVYNEYPTVERMDEGYKVKLKVSGVEGIIECVVLPTDKRNSFWSTVHMPLPLAVEENSIEYGGSLVKTIRVDFPGITHFIVDGKGIEDKEKFYNKLKWEMGQDEYEAFGIMYYDYEKNFLTPLVYVKATDSLYWERSCASGTSALGAALAFEKNTPLSKNVSQPGGNLEVLVDWTKDSLSNIGLKGLVDIVAEGTVYI</sequence>
<evidence type="ECO:0008006" key="3">
    <source>
        <dbReference type="Google" id="ProtNLM"/>
    </source>
</evidence>
<evidence type="ECO:0000313" key="1">
    <source>
        <dbReference type="EMBL" id="SHD76327.1"/>
    </source>
</evidence>
<dbReference type="OrthoDB" id="9813391at2"/>
<accession>A0A1M4PLI0</accession>
<reference evidence="1 2" key="1">
    <citation type="submission" date="2016-11" db="EMBL/GenBank/DDBJ databases">
        <authorList>
            <person name="Manzoor S."/>
        </authorList>
    </citation>
    <scope>NUCLEOTIDE SEQUENCE [LARGE SCALE GENOMIC DNA]</scope>
    <source>
        <strain evidence="1">Clostridium ultunense strain Esp</strain>
    </source>
</reference>
<dbReference type="SUPFAM" id="SSF54506">
    <property type="entry name" value="Diaminopimelate epimerase-like"/>
    <property type="match status" value="1"/>
</dbReference>
<dbReference type="Pfam" id="PF26317">
    <property type="entry name" value="CntK_N"/>
    <property type="match status" value="1"/>
</dbReference>
<dbReference type="InterPro" id="IPR058944">
    <property type="entry name" value="CntK-like"/>
</dbReference>
<protein>
    <recommendedName>
        <fullName evidence="3">Diaminopimelate epimerase</fullName>
    </recommendedName>
</protein>
<dbReference type="AlphaFoldDB" id="A0A1M4PLI0"/>